<accession>R0HQ70</accession>
<proteinExistence type="predicted"/>
<sequence>MSSFHKKLCLFQNILVSCASFHQSRSCFIGPVMLHVSSLTGQLMAVLVMFSKEKQSISLLILPWNPREAKSFVRMDCAVFMVMILL</sequence>
<dbReference type="PROSITE" id="PS51257">
    <property type="entry name" value="PROKAR_LIPOPROTEIN"/>
    <property type="match status" value="1"/>
</dbReference>
<dbReference type="AlphaFoldDB" id="R0HQ70"/>
<dbReference type="EMBL" id="KB870809">
    <property type="protein sequence ID" value="EOA26093.1"/>
    <property type="molecule type" value="Genomic_DNA"/>
</dbReference>
<gene>
    <name evidence="1" type="ORF">CARUB_v10019515mg</name>
</gene>
<dbReference type="STRING" id="81985.R0HQ70"/>
<evidence type="ECO:0000313" key="1">
    <source>
        <dbReference type="EMBL" id="EOA26093.1"/>
    </source>
</evidence>
<reference evidence="2" key="1">
    <citation type="journal article" date="2013" name="Nat. Genet.">
        <title>The Capsella rubella genome and the genomic consequences of rapid mating system evolution.</title>
        <authorList>
            <person name="Slotte T."/>
            <person name="Hazzouri K.M."/>
            <person name="Agren J.A."/>
            <person name="Koenig D."/>
            <person name="Maumus F."/>
            <person name="Guo Y.L."/>
            <person name="Steige K."/>
            <person name="Platts A.E."/>
            <person name="Escobar J.S."/>
            <person name="Newman L.K."/>
            <person name="Wang W."/>
            <person name="Mandakova T."/>
            <person name="Vello E."/>
            <person name="Smith L.M."/>
            <person name="Henz S.R."/>
            <person name="Steffen J."/>
            <person name="Takuno S."/>
            <person name="Brandvain Y."/>
            <person name="Coop G."/>
            <person name="Andolfatto P."/>
            <person name="Hu T.T."/>
            <person name="Blanchette M."/>
            <person name="Clark R.M."/>
            <person name="Quesneville H."/>
            <person name="Nordborg M."/>
            <person name="Gaut B.S."/>
            <person name="Lysak M.A."/>
            <person name="Jenkins J."/>
            <person name="Grimwood J."/>
            <person name="Chapman J."/>
            <person name="Prochnik S."/>
            <person name="Shu S."/>
            <person name="Rokhsar D."/>
            <person name="Schmutz J."/>
            <person name="Weigel D."/>
            <person name="Wright S.I."/>
        </authorList>
    </citation>
    <scope>NUCLEOTIDE SEQUENCE [LARGE SCALE GENOMIC DNA]</scope>
    <source>
        <strain evidence="2">cv. Monte Gargano</strain>
    </source>
</reference>
<keyword evidence="2" id="KW-1185">Reference proteome</keyword>
<name>R0HQ70_9BRAS</name>
<organism evidence="1 2">
    <name type="scientific">Capsella rubella</name>
    <dbReference type="NCBI Taxonomy" id="81985"/>
    <lineage>
        <taxon>Eukaryota</taxon>
        <taxon>Viridiplantae</taxon>
        <taxon>Streptophyta</taxon>
        <taxon>Embryophyta</taxon>
        <taxon>Tracheophyta</taxon>
        <taxon>Spermatophyta</taxon>
        <taxon>Magnoliopsida</taxon>
        <taxon>eudicotyledons</taxon>
        <taxon>Gunneridae</taxon>
        <taxon>Pentapetalae</taxon>
        <taxon>rosids</taxon>
        <taxon>malvids</taxon>
        <taxon>Brassicales</taxon>
        <taxon>Brassicaceae</taxon>
        <taxon>Camelineae</taxon>
        <taxon>Capsella</taxon>
    </lineage>
</organism>
<dbReference type="Proteomes" id="UP000029121">
    <property type="component" value="Unassembled WGS sequence"/>
</dbReference>
<evidence type="ECO:0000313" key="2">
    <source>
        <dbReference type="Proteomes" id="UP000029121"/>
    </source>
</evidence>
<protein>
    <submittedName>
        <fullName evidence="1">Uncharacterized protein</fullName>
    </submittedName>
</protein>